<dbReference type="Proteomes" id="UP000007802">
    <property type="component" value="Unassembled WGS sequence"/>
</dbReference>
<reference evidence="1" key="1">
    <citation type="submission" date="2010-03" db="EMBL/GenBank/DDBJ databases">
        <title>Annotation of Blastomyces dermatitidis strain ATCC 18188.</title>
        <authorList>
            <consortium name="The Broad Institute Genome Sequencing Platform"/>
            <consortium name="Broad Institute Genome Sequencing Center for Infectious Disease."/>
            <person name="Cuomo C."/>
            <person name="Klein B."/>
            <person name="Sullivan T."/>
            <person name="Heitman J."/>
            <person name="Young S."/>
            <person name="Zeng Q."/>
            <person name="Gargeya S."/>
            <person name="Alvarado L."/>
            <person name="Berlin A.M."/>
            <person name="Chapman S.B."/>
            <person name="Chen Z."/>
            <person name="Freedman E."/>
            <person name="Gellesch M."/>
            <person name="Goldberg J."/>
            <person name="Griggs A."/>
            <person name="Gujja S."/>
            <person name="Heilman E."/>
            <person name="Heiman D."/>
            <person name="Howarth C."/>
            <person name="Mehta T."/>
            <person name="Neiman D."/>
            <person name="Pearson M."/>
            <person name="Roberts A."/>
            <person name="Saif S."/>
            <person name="Shea T."/>
            <person name="Shenoy N."/>
            <person name="Sisk P."/>
            <person name="Stolte C."/>
            <person name="Sykes S."/>
            <person name="White J."/>
            <person name="Yandava C."/>
            <person name="Haas B."/>
            <person name="Nusbaum C."/>
            <person name="Birren B."/>
        </authorList>
    </citation>
    <scope>NUCLEOTIDE SEQUENCE [LARGE SCALE GENOMIC DNA]</scope>
    <source>
        <strain evidence="1">ATCC 18188</strain>
    </source>
</reference>
<proteinExistence type="predicted"/>
<gene>
    <name evidence="1" type="ORF">BDDG_07856</name>
</gene>
<dbReference type="HOGENOM" id="CLU_2775589_0_0_1"/>
<protein>
    <submittedName>
        <fullName evidence="1">Uncharacterized protein</fullName>
    </submittedName>
</protein>
<accession>F2TNU8</accession>
<dbReference type="AlphaFoldDB" id="F2TNU8"/>
<evidence type="ECO:0000313" key="1">
    <source>
        <dbReference type="EMBL" id="EGE84911.1"/>
    </source>
</evidence>
<sequence>MDADRLQLVYRIATKQCNQSTIETNDFSNGSYNRCFRVKLEHGPDVIVRIHMLGKSFLRREKVHGEVEL</sequence>
<organism evidence="1">
    <name type="scientific">Ajellomyces dermatitidis (strain ATCC 18188 / CBS 674.68)</name>
    <name type="common">Blastomyces dermatitidis</name>
    <dbReference type="NCBI Taxonomy" id="653446"/>
    <lineage>
        <taxon>Eukaryota</taxon>
        <taxon>Fungi</taxon>
        <taxon>Dikarya</taxon>
        <taxon>Ascomycota</taxon>
        <taxon>Pezizomycotina</taxon>
        <taxon>Eurotiomycetes</taxon>
        <taxon>Eurotiomycetidae</taxon>
        <taxon>Onygenales</taxon>
        <taxon>Ajellomycetaceae</taxon>
        <taxon>Blastomyces</taxon>
    </lineage>
</organism>
<dbReference type="EMBL" id="GG749479">
    <property type="protein sequence ID" value="EGE84911.1"/>
    <property type="molecule type" value="Genomic_DNA"/>
</dbReference>
<dbReference type="OrthoDB" id="4205945at2759"/>
<name>F2TNU8_AJEDA</name>